<dbReference type="HOGENOM" id="CLU_1914962_0_0_3"/>
<name>K9VP70_9CYAN</name>
<evidence type="ECO:0000259" key="2">
    <source>
        <dbReference type="PROSITE" id="PS50175"/>
    </source>
</evidence>
<dbReference type="PROSITE" id="PS50175">
    <property type="entry name" value="ASP_PROT_RETROV"/>
    <property type="match status" value="1"/>
</dbReference>
<protein>
    <submittedName>
        <fullName evidence="3">Peptidase A2A</fullName>
    </submittedName>
</protein>
<keyword evidence="1" id="KW-0378">Hydrolase</keyword>
<dbReference type="Gene3D" id="2.40.70.10">
    <property type="entry name" value="Acid Proteases"/>
    <property type="match status" value="1"/>
</dbReference>
<dbReference type="OrthoDB" id="463626at2"/>
<sequence>MPDYQKAYRLLRHGRNLLAVQATIGGNNGDATEYRVRLLVDTGASYTVLPVKTLEDLGYDTRNPLRRQELVTGQGRISVPVINVSWFNCVGQLIESFDVFAHDIPPNVRIDGLLGMDFLIRFHAVISVGDAEIRFQ</sequence>
<dbReference type="AlphaFoldDB" id="K9VP70"/>
<dbReference type="eggNOG" id="COG3577">
    <property type="taxonomic scope" value="Bacteria"/>
</dbReference>
<organism evidence="3 4">
    <name type="scientific">Phormidium nigroviride PCC 7112</name>
    <dbReference type="NCBI Taxonomy" id="179408"/>
    <lineage>
        <taxon>Bacteria</taxon>
        <taxon>Bacillati</taxon>
        <taxon>Cyanobacteriota</taxon>
        <taxon>Cyanophyceae</taxon>
        <taxon>Oscillatoriophycideae</taxon>
        <taxon>Oscillatoriales</taxon>
        <taxon>Oscillatoriaceae</taxon>
        <taxon>Phormidium</taxon>
    </lineage>
</organism>
<keyword evidence="4" id="KW-1185">Reference proteome</keyword>
<dbReference type="Proteomes" id="UP000010478">
    <property type="component" value="Chromosome"/>
</dbReference>
<dbReference type="InterPro" id="IPR034122">
    <property type="entry name" value="Retropepsin-like_bacterial"/>
</dbReference>
<dbReference type="InterPro" id="IPR001969">
    <property type="entry name" value="Aspartic_peptidase_AS"/>
</dbReference>
<feature type="domain" description="Peptidase A2" evidence="2">
    <location>
        <begin position="36"/>
        <end position="75"/>
    </location>
</feature>
<dbReference type="RefSeq" id="WP_015178932.1">
    <property type="nucleotide sequence ID" value="NC_019729.1"/>
</dbReference>
<dbReference type="SUPFAM" id="SSF50630">
    <property type="entry name" value="Acid proteases"/>
    <property type="match status" value="1"/>
</dbReference>
<reference evidence="3 4" key="1">
    <citation type="submission" date="2012-05" db="EMBL/GenBank/DDBJ databases">
        <title>Finished chromosome of genome of Oscillatoria sp. PCC 7112.</title>
        <authorList>
            <consortium name="US DOE Joint Genome Institute"/>
            <person name="Gugger M."/>
            <person name="Coursin T."/>
            <person name="Rippka R."/>
            <person name="Tandeau De Marsac N."/>
            <person name="Huntemann M."/>
            <person name="Wei C.-L."/>
            <person name="Han J."/>
            <person name="Detter J.C."/>
            <person name="Han C."/>
            <person name="Tapia R."/>
            <person name="Davenport K."/>
            <person name="Daligault H."/>
            <person name="Erkkila T."/>
            <person name="Gu W."/>
            <person name="Munk A.C.C."/>
            <person name="Teshima H."/>
            <person name="Xu Y."/>
            <person name="Chain P."/>
            <person name="Chen A."/>
            <person name="Krypides N."/>
            <person name="Mavromatis K."/>
            <person name="Markowitz V."/>
            <person name="Szeto E."/>
            <person name="Ivanova N."/>
            <person name="Mikhailova N."/>
            <person name="Ovchinnikova G."/>
            <person name="Pagani I."/>
            <person name="Pati A."/>
            <person name="Goodwin L."/>
            <person name="Peters L."/>
            <person name="Pitluck S."/>
            <person name="Woyke T."/>
            <person name="Kerfeld C."/>
        </authorList>
    </citation>
    <scope>NUCLEOTIDE SEQUENCE [LARGE SCALE GENOMIC DNA]</scope>
    <source>
        <strain evidence="3 4">PCC 7112</strain>
    </source>
</reference>
<dbReference type="Pfam" id="PF13650">
    <property type="entry name" value="Asp_protease_2"/>
    <property type="match status" value="1"/>
</dbReference>
<dbReference type="InterPro" id="IPR021109">
    <property type="entry name" value="Peptidase_aspartic_dom_sf"/>
</dbReference>
<dbReference type="GO" id="GO:0006508">
    <property type="term" value="P:proteolysis"/>
    <property type="evidence" value="ECO:0007669"/>
    <property type="project" value="InterPro"/>
</dbReference>
<dbReference type="KEGG" id="oni:Osc7112_5499"/>
<evidence type="ECO:0000256" key="1">
    <source>
        <dbReference type="ARBA" id="ARBA00022801"/>
    </source>
</evidence>
<dbReference type="GO" id="GO:0004190">
    <property type="term" value="F:aspartic-type endopeptidase activity"/>
    <property type="evidence" value="ECO:0007669"/>
    <property type="project" value="InterPro"/>
</dbReference>
<accession>K9VP70</accession>
<evidence type="ECO:0000313" key="4">
    <source>
        <dbReference type="Proteomes" id="UP000010478"/>
    </source>
</evidence>
<dbReference type="EMBL" id="CP003614">
    <property type="protein sequence ID" value="AFZ09726.1"/>
    <property type="molecule type" value="Genomic_DNA"/>
</dbReference>
<dbReference type="CDD" id="cd05483">
    <property type="entry name" value="retropepsin_like_bacteria"/>
    <property type="match status" value="1"/>
</dbReference>
<evidence type="ECO:0000313" key="3">
    <source>
        <dbReference type="EMBL" id="AFZ09726.1"/>
    </source>
</evidence>
<gene>
    <name evidence="3" type="ORF">Osc7112_5499</name>
</gene>
<dbReference type="InterPro" id="IPR001995">
    <property type="entry name" value="Peptidase_A2_cat"/>
</dbReference>
<proteinExistence type="predicted"/>
<dbReference type="STRING" id="179408.Osc7112_5499"/>
<dbReference type="PROSITE" id="PS00141">
    <property type="entry name" value="ASP_PROTEASE"/>
    <property type="match status" value="1"/>
</dbReference>